<dbReference type="RefSeq" id="WP_119757739.1">
    <property type="nucleotide sequence ID" value="NZ_CP032382.1"/>
</dbReference>
<gene>
    <name evidence="1" type="ORF">D4L85_29600</name>
</gene>
<keyword evidence="2" id="KW-1185">Reference proteome</keyword>
<reference evidence="2" key="1">
    <citation type="submission" date="2018-09" db="EMBL/GenBank/DDBJ databases">
        <title>Chryseolinea sp. KIS68-18 isolated from soil.</title>
        <authorList>
            <person name="Weon H.-Y."/>
            <person name="Kwon S.-W."/>
            <person name="Lee S.A."/>
        </authorList>
    </citation>
    <scope>NUCLEOTIDE SEQUENCE [LARGE SCALE GENOMIC DNA]</scope>
    <source>
        <strain evidence="2">KIS68-18</strain>
    </source>
</reference>
<dbReference type="AlphaFoldDB" id="A0A385SXK4"/>
<dbReference type="EMBL" id="CP032382">
    <property type="protein sequence ID" value="AYB34480.1"/>
    <property type="molecule type" value="Genomic_DNA"/>
</dbReference>
<organism evidence="1 2">
    <name type="scientific">Chryseolinea soli</name>
    <dbReference type="NCBI Taxonomy" id="2321403"/>
    <lineage>
        <taxon>Bacteria</taxon>
        <taxon>Pseudomonadati</taxon>
        <taxon>Bacteroidota</taxon>
        <taxon>Cytophagia</taxon>
        <taxon>Cytophagales</taxon>
        <taxon>Fulvivirgaceae</taxon>
        <taxon>Chryseolinea</taxon>
    </lineage>
</organism>
<evidence type="ECO:0000313" key="2">
    <source>
        <dbReference type="Proteomes" id="UP000266183"/>
    </source>
</evidence>
<proteinExistence type="predicted"/>
<protein>
    <submittedName>
        <fullName evidence="1">DUF4365 domain-containing protein</fullName>
    </submittedName>
</protein>
<sequence length="152" mass="17841">MTNEIGDLGEAIFSVEISRDYTFRPRHLGEKWPSSDFYVELIGPKEHFFFIVQVKATSRGCDRKGNLKVKATSNKINELNAYYCPTYLAGVEVKSNSVYLMSVNRNRRKMVSNLPTRFLLDKENRTRLFNEVKSFWEKSDLKKYKKNFKHSI</sequence>
<dbReference type="Proteomes" id="UP000266183">
    <property type="component" value="Chromosome"/>
</dbReference>
<dbReference type="KEGG" id="chk:D4L85_29600"/>
<name>A0A385SXK4_9BACT</name>
<evidence type="ECO:0000313" key="1">
    <source>
        <dbReference type="EMBL" id="AYB34480.1"/>
    </source>
</evidence>
<dbReference type="OrthoDB" id="1492352at2"/>
<accession>A0A385SXK4</accession>